<protein>
    <submittedName>
        <fullName evidence="1">Uncharacterized protein</fullName>
    </submittedName>
</protein>
<dbReference type="Proteomes" id="UP000015106">
    <property type="component" value="Chromosome 6"/>
</dbReference>
<organism evidence="1 2">
    <name type="scientific">Triticum urartu</name>
    <name type="common">Red wild einkorn</name>
    <name type="synonym">Crithodium urartu</name>
    <dbReference type="NCBI Taxonomy" id="4572"/>
    <lineage>
        <taxon>Eukaryota</taxon>
        <taxon>Viridiplantae</taxon>
        <taxon>Streptophyta</taxon>
        <taxon>Embryophyta</taxon>
        <taxon>Tracheophyta</taxon>
        <taxon>Spermatophyta</taxon>
        <taxon>Magnoliopsida</taxon>
        <taxon>Liliopsida</taxon>
        <taxon>Poales</taxon>
        <taxon>Poaceae</taxon>
        <taxon>BOP clade</taxon>
        <taxon>Pooideae</taxon>
        <taxon>Triticodae</taxon>
        <taxon>Triticeae</taxon>
        <taxon>Triticinae</taxon>
        <taxon>Triticum</taxon>
    </lineage>
</organism>
<sequence length="71" mass="8856">MIRRLIDVRLKWWSKLPNVEFIESQFLVIAKKVREWARCFCLEKLWSASHLVYQNQEQWNFCKHHMLDYDT</sequence>
<proteinExistence type="predicted"/>
<dbReference type="Gramene" id="TuG1812G0600002478.01.T01">
    <property type="protein sequence ID" value="TuG1812G0600002478.01.T01"/>
    <property type="gene ID" value="TuG1812G0600002478.01"/>
</dbReference>
<dbReference type="EnsemblPlants" id="TuG1812G0600002478.01.T01">
    <property type="protein sequence ID" value="TuG1812G0600002478.01.T01"/>
    <property type="gene ID" value="TuG1812G0600002478.01"/>
</dbReference>
<dbReference type="AlphaFoldDB" id="A0A8R7QNY0"/>
<accession>A0A8R7QNY0</accession>
<name>A0A8R7QNY0_TRIUA</name>
<reference evidence="2" key="1">
    <citation type="journal article" date="2013" name="Nature">
        <title>Draft genome of the wheat A-genome progenitor Triticum urartu.</title>
        <authorList>
            <person name="Ling H.Q."/>
            <person name="Zhao S."/>
            <person name="Liu D."/>
            <person name="Wang J."/>
            <person name="Sun H."/>
            <person name="Zhang C."/>
            <person name="Fan H."/>
            <person name="Li D."/>
            <person name="Dong L."/>
            <person name="Tao Y."/>
            <person name="Gao C."/>
            <person name="Wu H."/>
            <person name="Li Y."/>
            <person name="Cui Y."/>
            <person name="Guo X."/>
            <person name="Zheng S."/>
            <person name="Wang B."/>
            <person name="Yu K."/>
            <person name="Liang Q."/>
            <person name="Yang W."/>
            <person name="Lou X."/>
            <person name="Chen J."/>
            <person name="Feng M."/>
            <person name="Jian J."/>
            <person name="Zhang X."/>
            <person name="Luo G."/>
            <person name="Jiang Y."/>
            <person name="Liu J."/>
            <person name="Wang Z."/>
            <person name="Sha Y."/>
            <person name="Zhang B."/>
            <person name="Wu H."/>
            <person name="Tang D."/>
            <person name="Shen Q."/>
            <person name="Xue P."/>
            <person name="Zou S."/>
            <person name="Wang X."/>
            <person name="Liu X."/>
            <person name="Wang F."/>
            <person name="Yang Y."/>
            <person name="An X."/>
            <person name="Dong Z."/>
            <person name="Zhang K."/>
            <person name="Zhang X."/>
            <person name="Luo M.C."/>
            <person name="Dvorak J."/>
            <person name="Tong Y."/>
            <person name="Wang J."/>
            <person name="Yang H."/>
            <person name="Li Z."/>
            <person name="Wang D."/>
            <person name="Zhang A."/>
            <person name="Wang J."/>
        </authorList>
    </citation>
    <scope>NUCLEOTIDE SEQUENCE</scope>
    <source>
        <strain evidence="2">cv. G1812</strain>
    </source>
</reference>
<evidence type="ECO:0000313" key="2">
    <source>
        <dbReference type="Proteomes" id="UP000015106"/>
    </source>
</evidence>
<keyword evidence="2" id="KW-1185">Reference proteome</keyword>
<evidence type="ECO:0000313" key="1">
    <source>
        <dbReference type="EnsemblPlants" id="TuG1812G0600002478.01.T01"/>
    </source>
</evidence>
<reference evidence="1" key="3">
    <citation type="submission" date="2022-06" db="UniProtKB">
        <authorList>
            <consortium name="EnsemblPlants"/>
        </authorList>
    </citation>
    <scope>IDENTIFICATION</scope>
</reference>
<reference evidence="1" key="2">
    <citation type="submission" date="2018-03" db="EMBL/GenBank/DDBJ databases">
        <title>The Triticum urartu genome reveals the dynamic nature of wheat genome evolution.</title>
        <authorList>
            <person name="Ling H."/>
            <person name="Ma B."/>
            <person name="Shi X."/>
            <person name="Liu H."/>
            <person name="Dong L."/>
            <person name="Sun H."/>
            <person name="Cao Y."/>
            <person name="Gao Q."/>
            <person name="Zheng S."/>
            <person name="Li Y."/>
            <person name="Yu Y."/>
            <person name="Du H."/>
            <person name="Qi M."/>
            <person name="Li Y."/>
            <person name="Yu H."/>
            <person name="Cui Y."/>
            <person name="Wang N."/>
            <person name="Chen C."/>
            <person name="Wu H."/>
            <person name="Zhao Y."/>
            <person name="Zhang J."/>
            <person name="Li Y."/>
            <person name="Zhou W."/>
            <person name="Zhang B."/>
            <person name="Hu W."/>
            <person name="Eijk M."/>
            <person name="Tang J."/>
            <person name="Witsenboer H."/>
            <person name="Zhao S."/>
            <person name="Li Z."/>
            <person name="Zhang A."/>
            <person name="Wang D."/>
            <person name="Liang C."/>
        </authorList>
    </citation>
    <scope>NUCLEOTIDE SEQUENCE [LARGE SCALE GENOMIC DNA]</scope>
    <source>
        <strain evidence="1">cv. G1812</strain>
    </source>
</reference>